<evidence type="ECO:0000313" key="10">
    <source>
        <dbReference type="EMBL" id="QJA05435.1"/>
    </source>
</evidence>
<evidence type="ECO:0000256" key="4">
    <source>
        <dbReference type="ARBA" id="ARBA00022801"/>
    </source>
</evidence>
<feature type="domain" description="HD" evidence="9">
    <location>
        <begin position="405"/>
        <end position="520"/>
    </location>
</feature>
<gene>
    <name evidence="7" type="primary">glnD</name>
    <name evidence="10" type="ORF">FVE67_00915</name>
</gene>
<comment type="activity regulation">
    <text evidence="7">Uridylyltransferase (UTase) activity is inhibited by glutamine, while glutamine activates uridylyl-removing (UR) activity.</text>
</comment>
<dbReference type="Gene3D" id="1.10.3090.10">
    <property type="entry name" value="cca-adding enzyme, domain 2"/>
    <property type="match status" value="1"/>
</dbReference>
<dbReference type="PROSITE" id="PS51831">
    <property type="entry name" value="HD"/>
    <property type="match status" value="1"/>
</dbReference>
<dbReference type="SUPFAM" id="SSF55021">
    <property type="entry name" value="ACT-like"/>
    <property type="match status" value="1"/>
</dbReference>
<dbReference type="Proteomes" id="UP000501253">
    <property type="component" value="Chromosome"/>
</dbReference>
<comment type="catalytic activity">
    <reaction evidence="7">
        <text>[protein-PII]-uridylyl-L-tyrosine + H2O = [protein-PII]-L-tyrosine + UMP + H(+)</text>
        <dbReference type="Rhea" id="RHEA:48600"/>
        <dbReference type="Rhea" id="RHEA-COMP:12147"/>
        <dbReference type="Rhea" id="RHEA-COMP:12148"/>
        <dbReference type="ChEBI" id="CHEBI:15377"/>
        <dbReference type="ChEBI" id="CHEBI:15378"/>
        <dbReference type="ChEBI" id="CHEBI:46858"/>
        <dbReference type="ChEBI" id="CHEBI:57865"/>
        <dbReference type="ChEBI" id="CHEBI:90602"/>
    </reaction>
</comment>
<dbReference type="InterPro" id="IPR002912">
    <property type="entry name" value="ACT_dom"/>
</dbReference>
<dbReference type="SMART" id="SM00471">
    <property type="entry name" value="HDc"/>
    <property type="match status" value="1"/>
</dbReference>
<evidence type="ECO:0000256" key="3">
    <source>
        <dbReference type="ARBA" id="ARBA00022737"/>
    </source>
</evidence>
<evidence type="ECO:0000259" key="9">
    <source>
        <dbReference type="PROSITE" id="PS51831"/>
    </source>
</evidence>
<feature type="domain" description="ACT" evidence="8">
    <location>
        <begin position="625"/>
        <end position="704"/>
    </location>
</feature>
<dbReference type="InterPro" id="IPR010043">
    <property type="entry name" value="UTase/UR"/>
</dbReference>
<dbReference type="InterPro" id="IPR013546">
    <property type="entry name" value="PII_UdlTrfase/GS_AdlTrfase"/>
</dbReference>
<dbReference type="SUPFAM" id="SSF81593">
    <property type="entry name" value="Nucleotidyltransferase substrate binding subunit/domain"/>
    <property type="match status" value="1"/>
</dbReference>
<dbReference type="InterPro" id="IPR043519">
    <property type="entry name" value="NT_sf"/>
</dbReference>
<comment type="similarity">
    <text evidence="7">Belongs to the GlnD family.</text>
</comment>
<keyword evidence="4 7" id="KW-0378">Hydrolase</keyword>
<keyword evidence="6 7" id="KW-0511">Multifunctional enzyme</keyword>
<dbReference type="PROSITE" id="PS51671">
    <property type="entry name" value="ACT"/>
    <property type="match status" value="2"/>
</dbReference>
<feature type="region of interest" description="Uridylyltransferase" evidence="7">
    <location>
        <begin position="1"/>
        <end position="303"/>
    </location>
</feature>
<dbReference type="Pfam" id="PF08335">
    <property type="entry name" value="GlnD_UR_UTase"/>
    <property type="match status" value="1"/>
</dbReference>
<reference evidence="10 11" key="1">
    <citation type="submission" date="2019-08" db="EMBL/GenBank/DDBJ databases">
        <title>Complete genome sequence of Thermosulfurimonas marina SU872T, an anaerobic thermophilic chemolithoautotrophic bacterium isolated from a shallow marine hydrothermal vent.</title>
        <authorList>
            <person name="Allioux M."/>
            <person name="Jebbar M."/>
            <person name="Slobodkina G."/>
            <person name="Slobodkin A."/>
            <person name="Moalic Y."/>
            <person name="Frolova A."/>
            <person name="Shao Z."/>
            <person name="Alain K."/>
        </authorList>
    </citation>
    <scope>NUCLEOTIDE SEQUENCE [LARGE SCALE GENOMIC DNA]</scope>
    <source>
        <strain evidence="10 11">SU872</strain>
    </source>
</reference>
<dbReference type="KEGG" id="tmai:FVE67_00915"/>
<evidence type="ECO:0000259" key="8">
    <source>
        <dbReference type="PROSITE" id="PS51671"/>
    </source>
</evidence>
<evidence type="ECO:0000256" key="5">
    <source>
        <dbReference type="ARBA" id="ARBA00022842"/>
    </source>
</evidence>
<proteinExistence type="inferred from homology"/>
<evidence type="ECO:0000256" key="6">
    <source>
        <dbReference type="ARBA" id="ARBA00023268"/>
    </source>
</evidence>
<dbReference type="PIRSF" id="PIRSF006288">
    <property type="entry name" value="PII_uridyltransf"/>
    <property type="match status" value="1"/>
</dbReference>
<protein>
    <recommendedName>
        <fullName evidence="7">Bifunctional uridylyltransferase/uridylyl-removing enzyme</fullName>
        <shortName evidence="7">UTase/UR</shortName>
    </recommendedName>
    <alternativeName>
        <fullName evidence="7">Bifunctional [protein-PII] modification enzyme</fullName>
    </alternativeName>
    <alternativeName>
        <fullName evidence="7">Bifunctional nitrogen sensor protein</fullName>
    </alternativeName>
    <domain>
        <recommendedName>
            <fullName evidence="7">[Protein-PII] uridylyltransferase</fullName>
            <shortName evidence="7">PII uridylyltransferase</shortName>
            <shortName evidence="7">UTase</shortName>
            <ecNumber evidence="7">2.7.7.59</ecNumber>
        </recommendedName>
    </domain>
    <domain>
        <recommendedName>
            <fullName evidence="7">[Protein-PII]-UMP uridylyl-removing enzyme</fullName>
            <shortName evidence="7">UR</shortName>
            <ecNumber evidence="7">3.1.4.-</ecNumber>
        </recommendedName>
    </domain>
</protein>
<keyword evidence="11" id="KW-1185">Reference proteome</keyword>
<comment type="catalytic activity">
    <reaction evidence="7">
        <text>[protein-PII]-L-tyrosine + UTP = [protein-PII]-uridylyl-L-tyrosine + diphosphate</text>
        <dbReference type="Rhea" id="RHEA:13673"/>
        <dbReference type="Rhea" id="RHEA-COMP:12147"/>
        <dbReference type="Rhea" id="RHEA-COMP:12148"/>
        <dbReference type="ChEBI" id="CHEBI:33019"/>
        <dbReference type="ChEBI" id="CHEBI:46398"/>
        <dbReference type="ChEBI" id="CHEBI:46858"/>
        <dbReference type="ChEBI" id="CHEBI:90602"/>
        <dbReference type="EC" id="2.7.7.59"/>
    </reaction>
</comment>
<evidence type="ECO:0000256" key="7">
    <source>
        <dbReference type="HAMAP-Rule" id="MF_00277"/>
    </source>
</evidence>
<keyword evidence="5 7" id="KW-0460">Magnesium</keyword>
<dbReference type="CDD" id="cd04873">
    <property type="entry name" value="ACT_UUR-ACR-like"/>
    <property type="match status" value="2"/>
</dbReference>
<dbReference type="InterPro" id="IPR045865">
    <property type="entry name" value="ACT-like_dom_sf"/>
</dbReference>
<dbReference type="SUPFAM" id="SSF109604">
    <property type="entry name" value="HD-domain/PDEase-like"/>
    <property type="match status" value="1"/>
</dbReference>
<dbReference type="Gene3D" id="1.20.120.330">
    <property type="entry name" value="Nucleotidyltransferases domain 2"/>
    <property type="match status" value="1"/>
</dbReference>
<name>A0A6H1WQD8_9BACT</name>
<keyword evidence="2 7" id="KW-0548">Nucleotidyltransferase</keyword>
<dbReference type="HAMAP" id="MF_00277">
    <property type="entry name" value="PII_uridylyl_transf"/>
    <property type="match status" value="1"/>
</dbReference>
<organism evidence="10 11">
    <name type="scientific">Thermosulfurimonas marina</name>
    <dbReference type="NCBI Taxonomy" id="2047767"/>
    <lineage>
        <taxon>Bacteria</taxon>
        <taxon>Pseudomonadati</taxon>
        <taxon>Thermodesulfobacteriota</taxon>
        <taxon>Thermodesulfobacteria</taxon>
        <taxon>Thermodesulfobacteriales</taxon>
        <taxon>Thermodesulfobacteriaceae</taxon>
        <taxon>Thermosulfurimonas</taxon>
    </lineage>
</organism>
<accession>A0A6H1WQD8</accession>
<comment type="domain">
    <text evidence="7">Has four distinct domains: an N-terminal nucleotidyltransferase (NT) domain responsible for UTase activity, a central HD domain that encodes UR activity, and two C-terminal ACT domains that seem to have a role in glutamine sensing.</text>
</comment>
<dbReference type="AlphaFoldDB" id="A0A6H1WQD8"/>
<feature type="domain" description="ACT" evidence="8">
    <location>
        <begin position="734"/>
        <end position="807"/>
    </location>
</feature>
<keyword evidence="3" id="KW-0677">Repeat</keyword>
<dbReference type="EC" id="3.1.4.-" evidence="7"/>
<keyword evidence="1 7" id="KW-0808">Transferase</keyword>
<dbReference type="GO" id="GO:0008773">
    <property type="term" value="F:[protein-PII] uridylyltransferase activity"/>
    <property type="evidence" value="ECO:0007669"/>
    <property type="project" value="UniProtKB-UniRule"/>
</dbReference>
<dbReference type="GO" id="GO:0008081">
    <property type="term" value="F:phosphoric diester hydrolase activity"/>
    <property type="evidence" value="ECO:0007669"/>
    <property type="project" value="UniProtKB-UniRule"/>
</dbReference>
<dbReference type="Pfam" id="PF01966">
    <property type="entry name" value="HD"/>
    <property type="match status" value="1"/>
</dbReference>
<evidence type="ECO:0000256" key="2">
    <source>
        <dbReference type="ARBA" id="ARBA00022695"/>
    </source>
</evidence>
<dbReference type="PANTHER" id="PTHR47320">
    <property type="entry name" value="BIFUNCTIONAL URIDYLYLTRANSFERASE/URIDYLYL-REMOVING ENZYME"/>
    <property type="match status" value="1"/>
</dbReference>
<evidence type="ECO:0000313" key="11">
    <source>
        <dbReference type="Proteomes" id="UP000501253"/>
    </source>
</evidence>
<comment type="caution">
    <text evidence="7">Lacks conserved residue(s) required for the propagation of feature annotation.</text>
</comment>
<dbReference type="SUPFAM" id="SSF81301">
    <property type="entry name" value="Nucleotidyltransferase"/>
    <property type="match status" value="1"/>
</dbReference>
<comment type="function">
    <text evidence="7">Modifies, by uridylylation and deuridylylation, the PII regulatory proteins (GlnB and homologs), in response to the nitrogen status of the cell that GlnD senses through the glutamine level. Under low glutamine levels, catalyzes the conversion of the PII proteins and UTP to PII-UMP and PPi, while under higher glutamine levels, GlnD hydrolyzes PII-UMP to PII and UMP (deuridylylation). Thus, controls uridylylation state and activity of the PII proteins, and plays an important role in the regulation of nitrogen metabolism.</text>
</comment>
<dbReference type="PANTHER" id="PTHR47320:SF1">
    <property type="entry name" value="BIFUNCTIONAL URIDYLYLTRANSFERASE_URIDYLYL-REMOVING ENZYME"/>
    <property type="match status" value="1"/>
</dbReference>
<dbReference type="InterPro" id="IPR003607">
    <property type="entry name" value="HD/PDEase_dom"/>
</dbReference>
<comment type="cofactor">
    <cofactor evidence="7">
        <name>Mg(2+)</name>
        <dbReference type="ChEBI" id="CHEBI:18420"/>
    </cofactor>
</comment>
<dbReference type="InterPro" id="IPR006674">
    <property type="entry name" value="HD_domain"/>
</dbReference>
<evidence type="ECO:0000256" key="1">
    <source>
        <dbReference type="ARBA" id="ARBA00022679"/>
    </source>
</evidence>
<dbReference type="EC" id="2.7.7.59" evidence="7"/>
<dbReference type="GO" id="GO:0006808">
    <property type="term" value="P:regulation of nitrogen utilization"/>
    <property type="evidence" value="ECO:0007669"/>
    <property type="project" value="UniProtKB-UniRule"/>
</dbReference>
<sequence>MKKGGRLFKEVLTEGHSEKGSRERCFYFDKFVRGLWEPLFRENPESRERVALVALGGYGEGYLCAGSDVDLLFLHAGLSEGTLASFVERLIYPLWDYHFEVSYRIFTPEEALRFALEEPTFLTALFSARLVYGSEALFAELLRGLRKLVSGRAKELYLRLKKYREARLARLGEEVYFLEPHLKEGPGGLRDFQFLIWAGRIVFGLEGLEDFVRTGLLTPEEEREISGAVSFIRRVRETLHRFCERKEDRLFMEYQPEIARRLGYPPDRRGTETFMTELFRAFSTLKEAVEDLMETVEELFFPEASPKIRFEVPSPTGAFLRRIFEIQAHEGRPLDRHLKKYLRGRFFCPEELEELRKAFPSLLTEPYSLLMLRSLRTTEVLYQILPEFRPLQGKVQYDLYHLYALDEHLFLTVEALHRLRSERPDLWKELPGGLPKELFFAALLHDVAKGQPGHAEVGAQRVREIAPRFGFSGQALEEVVFLVRHHLLLMDTALRRDLEEEKVVEEVALKVKTPSRLASLYLLTLADARATGPRAFTSWKAELLEDLYQKVRKLLQARKGTPDLAQKRKALLKEISPLLAESVPLPQLEHYDLPTLKRICLLVKSFLSSERAFLAEISPRPEGYSLFVVCPDRPGLLADLCGSLLAAGFRLRRVRAFTWPQGLAVDEFVVEPFWPGANLEEWKGLLARIFDQEVDLASLLSHKSESIWKLGPKIKWESPSEIQIDQESSPFYTILEIYTAEAPFLLYEIATTITHHGLTIGKALVSEKEDRAAFILYLQTKEGEKLSAQEAEELRQKIQNQLKEVRS</sequence>
<dbReference type="EMBL" id="CP042909">
    <property type="protein sequence ID" value="QJA05435.1"/>
    <property type="molecule type" value="Genomic_DNA"/>
</dbReference>